<comment type="caution">
    <text evidence="2">The sequence shown here is derived from an EMBL/GenBank/DDBJ whole genome shotgun (WGS) entry which is preliminary data.</text>
</comment>
<evidence type="ECO:0000313" key="3">
    <source>
        <dbReference type="Proteomes" id="UP000475214"/>
    </source>
</evidence>
<name>A0A6L9SHH4_9ACTN</name>
<dbReference type="Pfam" id="PF00733">
    <property type="entry name" value="Asn_synthase"/>
    <property type="match status" value="1"/>
</dbReference>
<keyword evidence="3" id="KW-1185">Reference proteome</keyword>
<dbReference type="Proteomes" id="UP000475214">
    <property type="component" value="Unassembled WGS sequence"/>
</dbReference>
<dbReference type="GO" id="GO:0004066">
    <property type="term" value="F:asparagine synthase (glutamine-hydrolyzing) activity"/>
    <property type="evidence" value="ECO:0007669"/>
    <property type="project" value="InterPro"/>
</dbReference>
<dbReference type="EMBL" id="JAAGOA010000029">
    <property type="protein sequence ID" value="NEE04088.1"/>
    <property type="molecule type" value="Genomic_DNA"/>
</dbReference>
<accession>A0A6L9SHH4</accession>
<feature type="domain" description="Asparagine synthetase" evidence="1">
    <location>
        <begin position="189"/>
        <end position="436"/>
    </location>
</feature>
<proteinExistence type="predicted"/>
<dbReference type="InterPro" id="IPR014729">
    <property type="entry name" value="Rossmann-like_a/b/a_fold"/>
</dbReference>
<organism evidence="2 3">
    <name type="scientific">Phytoactinopolyspora halotolerans</name>
    <dbReference type="NCBI Taxonomy" id="1981512"/>
    <lineage>
        <taxon>Bacteria</taxon>
        <taxon>Bacillati</taxon>
        <taxon>Actinomycetota</taxon>
        <taxon>Actinomycetes</taxon>
        <taxon>Jiangellales</taxon>
        <taxon>Jiangellaceae</taxon>
        <taxon>Phytoactinopolyspora</taxon>
    </lineage>
</organism>
<sequence>MSDQLGGVRSLLDTPDGALRADAGAVRWSRQQGAAISWSPVPLPETVGETADEAALRHDAFTLVIDDGSGHLHSGVSGAVPIYVDGAGPATGAGSGADTAVHFCSRVEPLARTRAGGLRPDWDAWAHILAAGAPLEGRTTFEGIRRLQPWSRVTADRSGRAELTAAGWPWLEGHEVGAAGAGGSGLEAVRAALLASVTELGGRVALNPLLSGGWDSRILATLAARASARPVTAWTTSSDTGTVMEELVAAKVAAQLGARHELVPPRWDGFADDLAMFARSVDYQTSFHVWLVPLARALVGTSGAVLDGLGGGLFVGGAFPDDDTDRPVLDKRFDLLARYLNGAEAVLDPRVVAQLTERTRASFESVAKPLVDHPFGSTFTAYLTRTLPGISLAPYGLMASSAPVATPFLDNDVVRAALAIPPAEHADGRLYPELLRGIDAELAQSPTALDLTPRPRRHPRRVASVEAASHVRGLLTREPVRRLLAPGLAEADLDVWQGLLNQTRAQHLIRGLATLALWLEEYDDVLGGVGVDELLEGTR</sequence>
<dbReference type="RefSeq" id="WP_163744323.1">
    <property type="nucleotide sequence ID" value="NZ_JAAGOA010000029.1"/>
</dbReference>
<dbReference type="InterPro" id="IPR001962">
    <property type="entry name" value="Asn_synthase"/>
</dbReference>
<dbReference type="AlphaFoldDB" id="A0A6L9SHH4"/>
<gene>
    <name evidence="2" type="ORF">G1H10_28355</name>
</gene>
<dbReference type="Gene3D" id="3.40.50.620">
    <property type="entry name" value="HUPs"/>
    <property type="match status" value="1"/>
</dbReference>
<dbReference type="SUPFAM" id="SSF52402">
    <property type="entry name" value="Adenine nucleotide alpha hydrolases-like"/>
    <property type="match status" value="1"/>
</dbReference>
<protein>
    <recommendedName>
        <fullName evidence="1">Asparagine synthetase domain-containing protein</fullName>
    </recommendedName>
</protein>
<evidence type="ECO:0000259" key="1">
    <source>
        <dbReference type="Pfam" id="PF00733"/>
    </source>
</evidence>
<dbReference type="GO" id="GO:0006529">
    <property type="term" value="P:asparagine biosynthetic process"/>
    <property type="evidence" value="ECO:0007669"/>
    <property type="project" value="InterPro"/>
</dbReference>
<evidence type="ECO:0000313" key="2">
    <source>
        <dbReference type="EMBL" id="NEE04088.1"/>
    </source>
</evidence>
<reference evidence="2 3" key="1">
    <citation type="submission" date="2020-02" db="EMBL/GenBank/DDBJ databases">
        <authorList>
            <person name="Li X.-J."/>
            <person name="Han X.-M."/>
        </authorList>
    </citation>
    <scope>NUCLEOTIDE SEQUENCE [LARGE SCALE GENOMIC DNA]</scope>
    <source>
        <strain evidence="2 3">CCTCC AB 2017055</strain>
    </source>
</reference>